<protein>
    <submittedName>
        <fullName evidence="1">Uncharacterized protein</fullName>
    </submittedName>
</protein>
<organism evidence="1 2">
    <name type="scientific">Trichinella pseudospiralis</name>
    <name type="common">Parasitic roundworm</name>
    <dbReference type="NCBI Taxonomy" id="6337"/>
    <lineage>
        <taxon>Eukaryota</taxon>
        <taxon>Metazoa</taxon>
        <taxon>Ecdysozoa</taxon>
        <taxon>Nematoda</taxon>
        <taxon>Enoplea</taxon>
        <taxon>Dorylaimia</taxon>
        <taxon>Trichinellida</taxon>
        <taxon>Trichinellidae</taxon>
        <taxon>Trichinella</taxon>
    </lineage>
</organism>
<accession>A0A0V1FJI7</accession>
<dbReference type="EMBL" id="JYDT01000077">
    <property type="protein sequence ID" value="KRY86140.1"/>
    <property type="molecule type" value="Genomic_DNA"/>
</dbReference>
<evidence type="ECO:0000313" key="1">
    <source>
        <dbReference type="EMBL" id="KRY86140.1"/>
    </source>
</evidence>
<sequence>MLMLERCWAGGGTCCHRAPFSCLCSDDVGGKNSFTCLATGFPCAVASLSLFDN</sequence>
<dbReference type="AlphaFoldDB" id="A0A0V1FJI7"/>
<name>A0A0V1FJI7_TRIPS</name>
<reference evidence="1 2" key="1">
    <citation type="submission" date="2015-01" db="EMBL/GenBank/DDBJ databases">
        <title>Evolution of Trichinella species and genotypes.</title>
        <authorList>
            <person name="Korhonen P.K."/>
            <person name="Edoardo P."/>
            <person name="Giuseppe L.R."/>
            <person name="Gasser R.B."/>
        </authorList>
    </citation>
    <scope>NUCLEOTIDE SEQUENCE [LARGE SCALE GENOMIC DNA]</scope>
    <source>
        <strain evidence="1">ISS470</strain>
    </source>
</reference>
<proteinExistence type="predicted"/>
<gene>
    <name evidence="1" type="ORF">T4D_3350</name>
</gene>
<evidence type="ECO:0000313" key="2">
    <source>
        <dbReference type="Proteomes" id="UP000054995"/>
    </source>
</evidence>
<keyword evidence="2" id="KW-1185">Reference proteome</keyword>
<dbReference type="Proteomes" id="UP000054995">
    <property type="component" value="Unassembled WGS sequence"/>
</dbReference>
<comment type="caution">
    <text evidence="1">The sequence shown here is derived from an EMBL/GenBank/DDBJ whole genome shotgun (WGS) entry which is preliminary data.</text>
</comment>